<sequence length="311" mass="34688">MTKINYSINDIATLAGVAPSTVSRVINHQGRISTTTRQRVLAVIADLDYQINPIARSLRQQKSQTIAVLYATDTAATMQPLLAALIKQATANNRLVASCPIIHPDQLAAIIALITREAITNLIVYDYQPKWLGDLLVFAQNNTVIWIDGPQATSPNIINIRSNLSSTITQLTHRAYQHGLFPVLLLSAQVAHEQAAQITPAFVLANYASPPRILNITTNIHELQKQVRNIQIQVGKPLLLICQTPPAFMINYPHHIQWAYWTEFACHETATTIHLDYQMVAAQILQLINQPTNTTNVSQFTNLILDMHFDH</sequence>
<dbReference type="PANTHER" id="PTHR30146">
    <property type="entry name" value="LACI-RELATED TRANSCRIPTIONAL REPRESSOR"/>
    <property type="match status" value="1"/>
</dbReference>
<dbReference type="PANTHER" id="PTHR30146:SF109">
    <property type="entry name" value="HTH-TYPE TRANSCRIPTIONAL REGULATOR GALS"/>
    <property type="match status" value="1"/>
</dbReference>
<keyword evidence="6" id="KW-1185">Reference proteome</keyword>
<evidence type="ECO:0000259" key="4">
    <source>
        <dbReference type="PROSITE" id="PS50932"/>
    </source>
</evidence>
<dbReference type="SUPFAM" id="SSF47413">
    <property type="entry name" value="lambda repressor-like DNA-binding domains"/>
    <property type="match status" value="1"/>
</dbReference>
<evidence type="ECO:0000256" key="1">
    <source>
        <dbReference type="ARBA" id="ARBA00023015"/>
    </source>
</evidence>
<accession>A0ABM8YD72</accession>
<comment type="caution">
    <text evidence="5">The sequence shown here is derived from an EMBL/GenBank/DDBJ whole genome shotgun (WGS) entry which is preliminary data.</text>
</comment>
<dbReference type="Gene3D" id="1.10.260.40">
    <property type="entry name" value="lambda repressor-like DNA-binding domains"/>
    <property type="match status" value="1"/>
</dbReference>
<keyword evidence="1" id="KW-0805">Transcription regulation</keyword>
<proteinExistence type="predicted"/>
<dbReference type="InterPro" id="IPR000843">
    <property type="entry name" value="HTH_LacI"/>
</dbReference>
<dbReference type="RefSeq" id="WP_230098513.1">
    <property type="nucleotide sequence ID" value="NZ_CAKKNT010000008.1"/>
</dbReference>
<dbReference type="SMART" id="SM00354">
    <property type="entry name" value="HTH_LACI"/>
    <property type="match status" value="1"/>
</dbReference>
<dbReference type="Proteomes" id="UP000789719">
    <property type="component" value="Unassembled WGS sequence"/>
</dbReference>
<keyword evidence="2" id="KW-0238">DNA-binding</keyword>
<keyword evidence="3" id="KW-0804">Transcription</keyword>
<name>A0ABM8YD72_9LACO</name>
<reference evidence="5 6" key="1">
    <citation type="submission" date="2021-11" db="EMBL/GenBank/DDBJ databases">
        <authorList>
            <person name="Depoorter E."/>
        </authorList>
    </citation>
    <scope>NUCLEOTIDE SEQUENCE [LARGE SCALE GENOMIC DNA]</scope>
    <source>
        <strain evidence="5 6">LMG 24286</strain>
    </source>
</reference>
<evidence type="ECO:0000256" key="3">
    <source>
        <dbReference type="ARBA" id="ARBA00023163"/>
    </source>
</evidence>
<organism evidence="5 6">
    <name type="scientific">Periweissella ghanensis</name>
    <dbReference type="NCBI Taxonomy" id="467997"/>
    <lineage>
        <taxon>Bacteria</taxon>
        <taxon>Bacillati</taxon>
        <taxon>Bacillota</taxon>
        <taxon>Bacilli</taxon>
        <taxon>Lactobacillales</taxon>
        <taxon>Lactobacillaceae</taxon>
        <taxon>Periweissella</taxon>
    </lineage>
</organism>
<evidence type="ECO:0000256" key="2">
    <source>
        <dbReference type="ARBA" id="ARBA00023125"/>
    </source>
</evidence>
<dbReference type="Pfam" id="PF00356">
    <property type="entry name" value="LacI"/>
    <property type="match status" value="1"/>
</dbReference>
<dbReference type="CDD" id="cd01392">
    <property type="entry name" value="HTH_LacI"/>
    <property type="match status" value="1"/>
</dbReference>
<feature type="domain" description="HTH lacI-type" evidence="4">
    <location>
        <begin position="6"/>
        <end position="60"/>
    </location>
</feature>
<dbReference type="InterPro" id="IPR010982">
    <property type="entry name" value="Lambda_DNA-bd_dom_sf"/>
</dbReference>
<evidence type="ECO:0000313" key="6">
    <source>
        <dbReference type="Proteomes" id="UP000789719"/>
    </source>
</evidence>
<dbReference type="EMBL" id="CAKKNT010000008">
    <property type="protein sequence ID" value="CAH0418424.1"/>
    <property type="molecule type" value="Genomic_DNA"/>
</dbReference>
<evidence type="ECO:0000313" key="5">
    <source>
        <dbReference type="EMBL" id="CAH0418424.1"/>
    </source>
</evidence>
<gene>
    <name evidence="5" type="primary">purR_1</name>
    <name evidence="5" type="ORF">WGH24286_00842</name>
</gene>
<protein>
    <submittedName>
        <fullName evidence="5">HTH-type transcriptional repressor PurR</fullName>
    </submittedName>
</protein>
<dbReference type="PROSITE" id="PS50932">
    <property type="entry name" value="HTH_LACI_2"/>
    <property type="match status" value="1"/>
</dbReference>